<feature type="transmembrane region" description="Helical" evidence="14">
    <location>
        <begin position="160"/>
        <end position="180"/>
    </location>
</feature>
<evidence type="ECO:0000313" key="15">
    <source>
        <dbReference type="EMBL" id="PHN06292.1"/>
    </source>
</evidence>
<name>A0A2D0NCR5_FLAN2</name>
<keyword evidence="3" id="KW-0813">Transport</keyword>
<dbReference type="Proteomes" id="UP000223913">
    <property type="component" value="Unassembled WGS sequence"/>
</dbReference>
<gene>
    <name evidence="15" type="ORF">CRP01_12015</name>
</gene>
<feature type="transmembrane region" description="Helical" evidence="14">
    <location>
        <begin position="6"/>
        <end position="22"/>
    </location>
</feature>
<accession>A0A2D0NCR5</accession>
<comment type="subcellular location">
    <subcellularLocation>
        <location evidence="1">Cell membrane</location>
        <topology evidence="1">Multi-pass membrane protein</topology>
    </subcellularLocation>
</comment>
<keyword evidence="5 14" id="KW-0812">Transmembrane</keyword>
<dbReference type="AlphaFoldDB" id="A0A2D0NCR5"/>
<evidence type="ECO:0000256" key="1">
    <source>
        <dbReference type="ARBA" id="ARBA00004651"/>
    </source>
</evidence>
<comment type="similarity">
    <text evidence="2 13">Belongs to the sodium:solute symporter (SSF) (TC 2.A.21) family.</text>
</comment>
<evidence type="ECO:0000256" key="9">
    <source>
        <dbReference type="ARBA" id="ARBA00023065"/>
    </source>
</evidence>
<feature type="transmembrane region" description="Helical" evidence="14">
    <location>
        <begin position="366"/>
        <end position="382"/>
    </location>
</feature>
<dbReference type="GO" id="GO:0015293">
    <property type="term" value="F:symporter activity"/>
    <property type="evidence" value="ECO:0007669"/>
    <property type="project" value="UniProtKB-KW"/>
</dbReference>
<feature type="transmembrane region" description="Helical" evidence="14">
    <location>
        <begin position="236"/>
        <end position="253"/>
    </location>
</feature>
<feature type="transmembrane region" description="Helical" evidence="14">
    <location>
        <begin position="192"/>
        <end position="216"/>
    </location>
</feature>
<sequence length="470" mass="50848">MLQSLLIVGLIYLVILISISLWQRKKASDSKSYLLAGGSLGSVLGLFTFAATLFSTFTLLGMPDFFRTHGVGAWTFLAVSDMAMIFGVIWAGFYFRKKALQEGQGNYWGMAGFLTKCYENRLAGLVAFFGVFVFLIPYVAIQIKGVSDFLDQAFPDLLPIWGWSVIMVVVMMVYSEIGGLKAIIYNDAIQGLILLIVIWIVGLSCLNSIGGIEAGYTQLEAQNPELLSTPGPRGLFSAQFLIGSAVAILMIPFTQPQVSIRLAIMKDNRAMYRMAVGVGTFAILVILPTAFIGLYGSLKYPDMSAFEFLGQALIRDQPSTLAAFVLIGLLAAAISTADSQIFALGTEMRSILRMGDDEKMLRTTKIGIGIFAVVALLFSIVSSDQLALLARTSFAGTSLLAPMIFSAIFYKQPEKLKILPVATLIGLLLFIGSLLGVVPSEILGLRMDLLLILALGILAFALIAMAKGKE</sequence>
<feature type="transmembrane region" description="Helical" evidence="14">
    <location>
        <begin position="417"/>
        <end position="437"/>
    </location>
</feature>
<evidence type="ECO:0000256" key="13">
    <source>
        <dbReference type="RuleBase" id="RU362091"/>
    </source>
</evidence>
<dbReference type="Gene3D" id="1.20.1730.10">
    <property type="entry name" value="Sodium/glucose cotransporter"/>
    <property type="match status" value="1"/>
</dbReference>
<organism evidence="15 16">
    <name type="scientific">Flavilitoribacter nigricans (strain ATCC 23147 / DSM 23189 / NBRC 102662 / NCIMB 1420 / SS-2)</name>
    <name type="common">Lewinella nigricans</name>
    <dbReference type="NCBI Taxonomy" id="1122177"/>
    <lineage>
        <taxon>Bacteria</taxon>
        <taxon>Pseudomonadati</taxon>
        <taxon>Bacteroidota</taxon>
        <taxon>Saprospiria</taxon>
        <taxon>Saprospirales</taxon>
        <taxon>Lewinellaceae</taxon>
        <taxon>Flavilitoribacter</taxon>
    </lineage>
</organism>
<evidence type="ECO:0000256" key="14">
    <source>
        <dbReference type="SAM" id="Phobius"/>
    </source>
</evidence>
<evidence type="ECO:0000256" key="2">
    <source>
        <dbReference type="ARBA" id="ARBA00006434"/>
    </source>
</evidence>
<keyword evidence="11" id="KW-0739">Sodium transport</keyword>
<evidence type="ECO:0000256" key="8">
    <source>
        <dbReference type="ARBA" id="ARBA00023053"/>
    </source>
</evidence>
<keyword evidence="8" id="KW-0915">Sodium</keyword>
<dbReference type="InterPro" id="IPR038377">
    <property type="entry name" value="Na/Glc_symporter_sf"/>
</dbReference>
<evidence type="ECO:0000256" key="7">
    <source>
        <dbReference type="ARBA" id="ARBA00022989"/>
    </source>
</evidence>
<dbReference type="PANTHER" id="PTHR48086">
    <property type="entry name" value="SODIUM/PROLINE SYMPORTER-RELATED"/>
    <property type="match status" value="1"/>
</dbReference>
<feature type="transmembrane region" description="Helical" evidence="14">
    <location>
        <begin position="122"/>
        <end position="140"/>
    </location>
</feature>
<dbReference type="EMBL" id="PDUD01000018">
    <property type="protein sequence ID" value="PHN06292.1"/>
    <property type="molecule type" value="Genomic_DNA"/>
</dbReference>
<feature type="transmembrane region" description="Helical" evidence="14">
    <location>
        <begin position="34"/>
        <end position="60"/>
    </location>
</feature>
<reference evidence="15 16" key="1">
    <citation type="submission" date="2017-10" db="EMBL/GenBank/DDBJ databases">
        <title>The draft genome sequence of Lewinella nigricans NBRC 102662.</title>
        <authorList>
            <person name="Wang K."/>
        </authorList>
    </citation>
    <scope>NUCLEOTIDE SEQUENCE [LARGE SCALE GENOMIC DNA]</scope>
    <source>
        <strain evidence="15 16">NBRC 102662</strain>
    </source>
</reference>
<dbReference type="PANTHER" id="PTHR48086:SF3">
    <property type="entry name" value="SODIUM_PROLINE SYMPORTER"/>
    <property type="match status" value="1"/>
</dbReference>
<keyword evidence="16" id="KW-1185">Reference proteome</keyword>
<evidence type="ECO:0000313" key="16">
    <source>
        <dbReference type="Proteomes" id="UP000223913"/>
    </source>
</evidence>
<evidence type="ECO:0000256" key="6">
    <source>
        <dbReference type="ARBA" id="ARBA00022847"/>
    </source>
</evidence>
<feature type="transmembrane region" description="Helical" evidence="14">
    <location>
        <begin position="388"/>
        <end position="410"/>
    </location>
</feature>
<proteinExistence type="inferred from homology"/>
<dbReference type="Pfam" id="PF00474">
    <property type="entry name" value="SSF"/>
    <property type="match status" value="1"/>
</dbReference>
<comment type="catalytic activity">
    <reaction evidence="12">
        <text>L-proline(in) + Na(+)(in) = L-proline(out) + Na(+)(out)</text>
        <dbReference type="Rhea" id="RHEA:28967"/>
        <dbReference type="ChEBI" id="CHEBI:29101"/>
        <dbReference type="ChEBI" id="CHEBI:60039"/>
    </reaction>
</comment>
<dbReference type="GO" id="GO:0006814">
    <property type="term" value="P:sodium ion transport"/>
    <property type="evidence" value="ECO:0007669"/>
    <property type="project" value="UniProtKB-KW"/>
</dbReference>
<keyword evidence="4" id="KW-1003">Cell membrane</keyword>
<dbReference type="InterPro" id="IPR050277">
    <property type="entry name" value="Sodium:Solute_Symporter"/>
</dbReference>
<dbReference type="RefSeq" id="WP_099150275.1">
    <property type="nucleotide sequence ID" value="NZ_PDUD01000018.1"/>
</dbReference>
<keyword evidence="6" id="KW-0769">Symport</keyword>
<feature type="transmembrane region" description="Helical" evidence="14">
    <location>
        <begin position="72"/>
        <end position="95"/>
    </location>
</feature>
<dbReference type="PROSITE" id="PS50283">
    <property type="entry name" value="NA_SOLUT_SYMP_3"/>
    <property type="match status" value="1"/>
</dbReference>
<keyword evidence="9" id="KW-0406">Ion transport</keyword>
<feature type="transmembrane region" description="Helical" evidence="14">
    <location>
        <begin position="449"/>
        <end position="466"/>
    </location>
</feature>
<feature type="transmembrane region" description="Helical" evidence="14">
    <location>
        <begin position="318"/>
        <end position="345"/>
    </location>
</feature>
<dbReference type="GO" id="GO:0005886">
    <property type="term" value="C:plasma membrane"/>
    <property type="evidence" value="ECO:0007669"/>
    <property type="project" value="UniProtKB-SubCell"/>
</dbReference>
<evidence type="ECO:0000256" key="4">
    <source>
        <dbReference type="ARBA" id="ARBA00022475"/>
    </source>
</evidence>
<evidence type="ECO:0000256" key="5">
    <source>
        <dbReference type="ARBA" id="ARBA00022692"/>
    </source>
</evidence>
<evidence type="ECO:0000256" key="10">
    <source>
        <dbReference type="ARBA" id="ARBA00023136"/>
    </source>
</evidence>
<keyword evidence="7 14" id="KW-1133">Transmembrane helix</keyword>
<feature type="transmembrane region" description="Helical" evidence="14">
    <location>
        <begin position="274"/>
        <end position="298"/>
    </location>
</feature>
<protein>
    <submittedName>
        <fullName evidence="15">Sodium:solute symporter</fullName>
    </submittedName>
</protein>
<evidence type="ECO:0000256" key="11">
    <source>
        <dbReference type="ARBA" id="ARBA00023201"/>
    </source>
</evidence>
<dbReference type="CDD" id="cd10322">
    <property type="entry name" value="SLC5sbd"/>
    <property type="match status" value="1"/>
</dbReference>
<dbReference type="OrthoDB" id="9814523at2"/>
<dbReference type="InterPro" id="IPR001734">
    <property type="entry name" value="Na/solute_symporter"/>
</dbReference>
<keyword evidence="10 14" id="KW-0472">Membrane</keyword>
<evidence type="ECO:0000256" key="12">
    <source>
        <dbReference type="ARBA" id="ARBA00033708"/>
    </source>
</evidence>
<comment type="caution">
    <text evidence="15">The sequence shown here is derived from an EMBL/GenBank/DDBJ whole genome shotgun (WGS) entry which is preliminary data.</text>
</comment>
<evidence type="ECO:0000256" key="3">
    <source>
        <dbReference type="ARBA" id="ARBA00022448"/>
    </source>
</evidence>